<evidence type="ECO:0000256" key="3">
    <source>
        <dbReference type="SAM" id="SignalP"/>
    </source>
</evidence>
<dbReference type="Pfam" id="PF13620">
    <property type="entry name" value="CarboxypepD_reg"/>
    <property type="match status" value="1"/>
</dbReference>
<feature type="region of interest" description="Disordered" evidence="1">
    <location>
        <begin position="315"/>
        <end position="622"/>
    </location>
</feature>
<feature type="compositionally biased region" description="Gly residues" evidence="1">
    <location>
        <begin position="426"/>
        <end position="436"/>
    </location>
</feature>
<dbReference type="EMBL" id="BAAALS010000007">
    <property type="protein sequence ID" value="GAA1747861.1"/>
    <property type="molecule type" value="Genomic_DNA"/>
</dbReference>
<dbReference type="InterPro" id="IPR008969">
    <property type="entry name" value="CarboxyPept-like_regulatory"/>
</dbReference>
<proteinExistence type="predicted"/>
<feature type="compositionally biased region" description="Low complexity" evidence="1">
    <location>
        <begin position="564"/>
        <end position="580"/>
    </location>
</feature>
<feature type="chain" id="PRO_5046650597" evidence="3">
    <location>
        <begin position="33"/>
        <end position="622"/>
    </location>
</feature>
<evidence type="ECO:0000313" key="4">
    <source>
        <dbReference type="EMBL" id="GAA1747861.1"/>
    </source>
</evidence>
<keyword evidence="2" id="KW-0812">Transmembrane</keyword>
<keyword evidence="3" id="KW-0732">Signal</keyword>
<dbReference type="SUPFAM" id="SSF49464">
    <property type="entry name" value="Carboxypeptidase regulatory domain-like"/>
    <property type="match status" value="1"/>
</dbReference>
<evidence type="ECO:0000256" key="2">
    <source>
        <dbReference type="SAM" id="Phobius"/>
    </source>
</evidence>
<organism evidence="4 5">
    <name type="scientific">Luedemannella helvata</name>
    <dbReference type="NCBI Taxonomy" id="349315"/>
    <lineage>
        <taxon>Bacteria</taxon>
        <taxon>Bacillati</taxon>
        <taxon>Actinomycetota</taxon>
        <taxon>Actinomycetes</taxon>
        <taxon>Micromonosporales</taxon>
        <taxon>Micromonosporaceae</taxon>
        <taxon>Luedemannella</taxon>
    </lineage>
</organism>
<keyword evidence="2" id="KW-0472">Membrane</keyword>
<dbReference type="Gene3D" id="2.60.40.1120">
    <property type="entry name" value="Carboxypeptidase-like, regulatory domain"/>
    <property type="match status" value="1"/>
</dbReference>
<gene>
    <name evidence="4" type="ORF">GCM10009681_18840</name>
</gene>
<dbReference type="Proteomes" id="UP001500655">
    <property type="component" value="Unassembled WGS sequence"/>
</dbReference>
<feature type="compositionally biased region" description="Gly residues" evidence="1">
    <location>
        <begin position="465"/>
        <end position="484"/>
    </location>
</feature>
<feature type="signal peptide" evidence="3">
    <location>
        <begin position="1"/>
        <end position="32"/>
    </location>
</feature>
<feature type="transmembrane region" description="Helical" evidence="2">
    <location>
        <begin position="285"/>
        <end position="308"/>
    </location>
</feature>
<feature type="region of interest" description="Disordered" evidence="1">
    <location>
        <begin position="241"/>
        <end position="280"/>
    </location>
</feature>
<feature type="compositionally biased region" description="Gly residues" evidence="1">
    <location>
        <begin position="507"/>
        <end position="526"/>
    </location>
</feature>
<feature type="compositionally biased region" description="Basic and acidic residues" evidence="1">
    <location>
        <begin position="612"/>
        <end position="622"/>
    </location>
</feature>
<evidence type="ECO:0000256" key="1">
    <source>
        <dbReference type="SAM" id="MobiDB-lite"/>
    </source>
</evidence>
<reference evidence="4 5" key="1">
    <citation type="journal article" date="2019" name="Int. J. Syst. Evol. Microbiol.">
        <title>The Global Catalogue of Microorganisms (GCM) 10K type strain sequencing project: providing services to taxonomists for standard genome sequencing and annotation.</title>
        <authorList>
            <consortium name="The Broad Institute Genomics Platform"/>
            <consortium name="The Broad Institute Genome Sequencing Center for Infectious Disease"/>
            <person name="Wu L."/>
            <person name="Ma J."/>
        </authorList>
    </citation>
    <scope>NUCLEOTIDE SEQUENCE [LARGE SCALE GENOMIC DNA]</scope>
    <source>
        <strain evidence="4 5">JCM 13249</strain>
    </source>
</reference>
<feature type="compositionally biased region" description="Pro residues" evidence="1">
    <location>
        <begin position="333"/>
        <end position="345"/>
    </location>
</feature>
<feature type="compositionally biased region" description="Gly residues" evidence="1">
    <location>
        <begin position="449"/>
        <end position="459"/>
    </location>
</feature>
<feature type="compositionally biased region" description="Pro residues" evidence="1">
    <location>
        <begin position="581"/>
        <end position="591"/>
    </location>
</feature>
<sequence length="622" mass="63159">MNTHRQAWIIRASVIAVAAAATLLGLASPALAAPQEPTVTIVSLSNGSLKSGETATLTYKVTNNNDEPTDPQAITIKVNMPSGASCSGKCSFTQSIPNGMTSSNFTATIKASNLSPGDTKSGEIEVVATVSGQSGSASVELTVSGPEQAPFVPEVSGTVTNRMTGEPVSGARVFLGDSANQQWSTATDKNGRFKFVSTATKPIAPGLLAIQTEKSNWEKGEEGVNGTAGEPVTNVRITMVGPEASATPTVEATEDPLPTDETSTEPGAGELSQAASDQGDSGGGLSWVLIAIGAILVLLGIGAIVLLFMRRKGEDEDEDDDATAMPARGGRPGGPPPRVGNPRPGPGGRGRPGAPEPTSVMRRPEPAAASRNDATMITRSPLADMPRSPMGAGPVPGPGLADAPTMLHGRVPADQNDPYSSPTRPGPGGQPGGGYGAPPAPGGYQPQGYGQGPQQGGYGAPTSGGQPGGYGRPGYGDPAGGGPTGEYPAPGGYSGGGYGSPVARPSSGGGAYDQGGYDQGGYGSYGGHQAPPAHSAEPGYGDTSAYDRYPGGQDSYAGPASYRGGDAYGQQQQGGYDYPTQQPPAQQPPPNDYGYDQYGSPNQPRHGSRPQPGDRRLDWLDD</sequence>
<keyword evidence="5" id="KW-1185">Reference proteome</keyword>
<keyword evidence="2" id="KW-1133">Transmembrane helix</keyword>
<dbReference type="CDD" id="cd12087">
    <property type="entry name" value="TM_EGFR-like"/>
    <property type="match status" value="1"/>
</dbReference>
<comment type="caution">
    <text evidence="4">The sequence shown here is derived from an EMBL/GenBank/DDBJ whole genome shotgun (WGS) entry which is preliminary data.</text>
</comment>
<accession>A0ABN2K3Y7</accession>
<evidence type="ECO:0000313" key="5">
    <source>
        <dbReference type="Proteomes" id="UP001500655"/>
    </source>
</evidence>
<name>A0ABN2K3Y7_9ACTN</name>
<protein>
    <submittedName>
        <fullName evidence="4">Uncharacterized protein</fullName>
    </submittedName>
</protein>